<dbReference type="GO" id="GO:0044281">
    <property type="term" value="P:small molecule metabolic process"/>
    <property type="evidence" value="ECO:0007669"/>
    <property type="project" value="UniProtKB-ARBA"/>
</dbReference>
<dbReference type="GO" id="GO:0005988">
    <property type="term" value="P:lactose metabolic process"/>
    <property type="evidence" value="ECO:0007669"/>
    <property type="project" value="UniProtKB-KW"/>
</dbReference>
<dbReference type="AlphaFoldDB" id="A0A841QA63"/>
<comment type="pathway">
    <text evidence="6">Carbohydrate metabolism; D-tagatose 6-phosphate degradation; D-glyceraldehyde 3-phosphate and glycerone phosphate from D-tagatose 6-phosphate: step 1/2.</text>
</comment>
<dbReference type="PANTHER" id="PTHR46566">
    <property type="entry name" value="1-PHOSPHOFRUCTOKINASE-RELATED"/>
    <property type="match status" value="1"/>
</dbReference>
<evidence type="ECO:0000256" key="1">
    <source>
        <dbReference type="ARBA" id="ARBA00005380"/>
    </source>
</evidence>
<organism evidence="8 9">
    <name type="scientific">Salirhabdus euzebyi</name>
    <dbReference type="NCBI Taxonomy" id="394506"/>
    <lineage>
        <taxon>Bacteria</taxon>
        <taxon>Bacillati</taxon>
        <taxon>Bacillota</taxon>
        <taxon>Bacilli</taxon>
        <taxon>Bacillales</taxon>
        <taxon>Bacillaceae</taxon>
        <taxon>Salirhabdus</taxon>
    </lineage>
</organism>
<dbReference type="GO" id="GO:0005829">
    <property type="term" value="C:cytosol"/>
    <property type="evidence" value="ECO:0007669"/>
    <property type="project" value="TreeGrafter"/>
</dbReference>
<dbReference type="UniPathway" id="UPA00704">
    <property type="reaction ID" value="UER00715"/>
</dbReference>
<comment type="similarity">
    <text evidence="1">Belongs to the carbohydrate kinase pfkB family.</text>
</comment>
<dbReference type="NCBIfam" id="TIGR03828">
    <property type="entry name" value="pfkB"/>
    <property type="match status" value="1"/>
</dbReference>
<dbReference type="GO" id="GO:0009024">
    <property type="term" value="F:tagatose-6-phosphate kinase activity"/>
    <property type="evidence" value="ECO:0007669"/>
    <property type="project" value="UniProtKB-EC"/>
</dbReference>
<dbReference type="GO" id="GO:0005524">
    <property type="term" value="F:ATP binding"/>
    <property type="evidence" value="ECO:0007669"/>
    <property type="project" value="UniProtKB-KW"/>
</dbReference>
<comment type="caution">
    <text evidence="8">The sequence shown here is derived from an EMBL/GenBank/DDBJ whole genome shotgun (WGS) entry which is preliminary data.</text>
</comment>
<dbReference type="CDD" id="cd01164">
    <property type="entry name" value="FruK_PfkB_like"/>
    <property type="match status" value="1"/>
</dbReference>
<gene>
    <name evidence="8" type="ORF">HNQ94_003911</name>
</gene>
<dbReference type="PANTHER" id="PTHR46566:SF1">
    <property type="entry name" value="1-PHOSPHOFRUCTOKINASE"/>
    <property type="match status" value="1"/>
</dbReference>
<dbReference type="EMBL" id="JACHGH010000022">
    <property type="protein sequence ID" value="MBB6455411.1"/>
    <property type="molecule type" value="Genomic_DNA"/>
</dbReference>
<reference evidence="8 9" key="1">
    <citation type="submission" date="2020-08" db="EMBL/GenBank/DDBJ databases">
        <title>Genomic Encyclopedia of Type Strains, Phase IV (KMG-IV): sequencing the most valuable type-strain genomes for metagenomic binning, comparative biology and taxonomic classification.</title>
        <authorList>
            <person name="Goeker M."/>
        </authorList>
    </citation>
    <scope>NUCLEOTIDE SEQUENCE [LARGE SCALE GENOMIC DNA]</scope>
    <source>
        <strain evidence="8 9">DSM 19612</strain>
    </source>
</reference>
<evidence type="ECO:0000256" key="6">
    <source>
        <dbReference type="PIRNR" id="PIRNR000535"/>
    </source>
</evidence>
<evidence type="ECO:0000256" key="2">
    <source>
        <dbReference type="ARBA" id="ARBA00022679"/>
    </source>
</evidence>
<dbReference type="PIRSF" id="PIRSF000535">
    <property type="entry name" value="1PFK/6PFK/LacC"/>
    <property type="match status" value="1"/>
</dbReference>
<keyword evidence="9" id="KW-1185">Reference proteome</keyword>
<accession>A0A841QA63</accession>
<dbReference type="EC" id="2.7.1.144" evidence="6"/>
<evidence type="ECO:0000259" key="7">
    <source>
        <dbReference type="Pfam" id="PF00294"/>
    </source>
</evidence>
<dbReference type="InterPro" id="IPR011611">
    <property type="entry name" value="PfkB_dom"/>
</dbReference>
<comment type="catalytic activity">
    <reaction evidence="6">
        <text>D-tagatofuranose 6-phosphate + ATP = D-tagatofuranose 1,6-bisphosphate + ADP + H(+)</text>
        <dbReference type="Rhea" id="RHEA:12420"/>
        <dbReference type="ChEBI" id="CHEBI:15378"/>
        <dbReference type="ChEBI" id="CHEBI:30616"/>
        <dbReference type="ChEBI" id="CHEBI:58694"/>
        <dbReference type="ChEBI" id="CHEBI:58695"/>
        <dbReference type="ChEBI" id="CHEBI:456216"/>
        <dbReference type="EC" id="2.7.1.144"/>
    </reaction>
</comment>
<keyword evidence="3 6" id="KW-0547">Nucleotide-binding</keyword>
<name>A0A841QA63_9BACI</name>
<dbReference type="FunFam" id="3.40.1190.20:FF:000001">
    <property type="entry name" value="Phosphofructokinase"/>
    <property type="match status" value="1"/>
</dbReference>
<keyword evidence="2 6" id="KW-0808">Transferase</keyword>
<protein>
    <recommendedName>
        <fullName evidence="6">Tagatose-6-phosphate kinase</fullName>
        <ecNumber evidence="6">2.7.1.144</ecNumber>
    </recommendedName>
</protein>
<evidence type="ECO:0000256" key="3">
    <source>
        <dbReference type="ARBA" id="ARBA00022741"/>
    </source>
</evidence>
<dbReference type="GO" id="GO:0008662">
    <property type="term" value="F:1-phosphofructokinase activity"/>
    <property type="evidence" value="ECO:0007669"/>
    <property type="project" value="InterPro"/>
</dbReference>
<keyword evidence="4 8" id="KW-0418">Kinase</keyword>
<keyword evidence="5 6" id="KW-0067">ATP-binding</keyword>
<evidence type="ECO:0000256" key="4">
    <source>
        <dbReference type="ARBA" id="ARBA00022777"/>
    </source>
</evidence>
<dbReference type="InterPro" id="IPR029056">
    <property type="entry name" value="Ribokinase-like"/>
</dbReference>
<evidence type="ECO:0000256" key="5">
    <source>
        <dbReference type="ARBA" id="ARBA00022840"/>
    </source>
</evidence>
<dbReference type="Gene3D" id="3.40.1190.20">
    <property type="match status" value="1"/>
</dbReference>
<evidence type="ECO:0000313" key="8">
    <source>
        <dbReference type="EMBL" id="MBB6455411.1"/>
    </source>
</evidence>
<dbReference type="GO" id="GO:0016052">
    <property type="term" value="P:carbohydrate catabolic process"/>
    <property type="evidence" value="ECO:0007669"/>
    <property type="project" value="UniProtKB-ARBA"/>
</dbReference>
<feature type="domain" description="Carbohydrate kinase PfkB" evidence="7">
    <location>
        <begin position="12"/>
        <end position="289"/>
    </location>
</feature>
<dbReference type="InterPro" id="IPR022463">
    <property type="entry name" value="1-PFruKinase"/>
</dbReference>
<comment type="similarity">
    <text evidence="6">Belongs to the carbohydrate kinase PfkB family. LacC subfamily.</text>
</comment>
<dbReference type="RefSeq" id="WP_174498015.1">
    <property type="nucleotide sequence ID" value="NZ_CADDWK010000027.1"/>
</dbReference>
<dbReference type="Proteomes" id="UP000581688">
    <property type="component" value="Unassembled WGS sequence"/>
</dbReference>
<dbReference type="Pfam" id="PF00294">
    <property type="entry name" value="PfkB"/>
    <property type="match status" value="1"/>
</dbReference>
<keyword evidence="6" id="KW-0423">Lactose metabolism</keyword>
<sequence>MIYTLTPNPAIDLFVELDSFKPNTVNRTNNEDYQANGKAINISIMLKKIGLDNTALGFVGGFTGSFIHDELNALGIKTDFVEVDGITRVNTFVRASENEEYKIVNQGPEIPEDKIEEMLGKVKNIPEESILFVSGSLPKGVPDSFYVEVAKICAERTIKLVLDISSPKLLECLPYKPYLIKPNDEELAVFFGKEALSKEEIIYYGKELLNLGAQNVLISLGSEGSVFISSATVLKASSVKGKVVNTACAGDSLLAMFVGKIIQNAGVEEALKYASATGASTAFSKGLSDLSDLPELLPAIELTKYN</sequence>
<dbReference type="SUPFAM" id="SSF53613">
    <property type="entry name" value="Ribokinase-like"/>
    <property type="match status" value="1"/>
</dbReference>
<dbReference type="NCBIfam" id="TIGR03168">
    <property type="entry name" value="1-PFK"/>
    <property type="match status" value="1"/>
</dbReference>
<dbReference type="GO" id="GO:2001059">
    <property type="term" value="P:D-tagatose 6-phosphate catabolic process"/>
    <property type="evidence" value="ECO:0007669"/>
    <property type="project" value="UniProtKB-UniPathway"/>
</dbReference>
<dbReference type="InterPro" id="IPR017583">
    <property type="entry name" value="Tagatose/fructose_Pkinase"/>
</dbReference>
<evidence type="ECO:0000313" key="9">
    <source>
        <dbReference type="Proteomes" id="UP000581688"/>
    </source>
</evidence>
<proteinExistence type="inferred from homology"/>